<reference evidence="9" key="1">
    <citation type="submission" date="2022-11" db="UniProtKB">
        <authorList>
            <consortium name="WormBaseParasite"/>
        </authorList>
    </citation>
    <scope>IDENTIFICATION</scope>
</reference>
<evidence type="ECO:0000259" key="7">
    <source>
        <dbReference type="PROSITE" id="PS50262"/>
    </source>
</evidence>
<dbReference type="Proteomes" id="UP000887566">
    <property type="component" value="Unplaced"/>
</dbReference>
<evidence type="ECO:0000313" key="9">
    <source>
        <dbReference type="WBParaSite" id="PSAMB.scaffold2134size25155.g16556.t1"/>
    </source>
</evidence>
<dbReference type="AlphaFoldDB" id="A0A914VK09"/>
<feature type="domain" description="G-protein coupled receptors family 1 profile" evidence="7">
    <location>
        <begin position="55"/>
        <end position="429"/>
    </location>
</feature>
<feature type="transmembrane region" description="Helical" evidence="6">
    <location>
        <begin position="367"/>
        <end position="385"/>
    </location>
</feature>
<proteinExistence type="predicted"/>
<feature type="transmembrane region" description="Helical" evidence="6">
    <location>
        <begin position="225"/>
        <end position="248"/>
    </location>
</feature>
<evidence type="ECO:0000256" key="1">
    <source>
        <dbReference type="ARBA" id="ARBA00004370"/>
    </source>
</evidence>
<comment type="subcellular location">
    <subcellularLocation>
        <location evidence="1">Membrane</location>
    </subcellularLocation>
</comment>
<dbReference type="PROSITE" id="PS50262">
    <property type="entry name" value="G_PROTEIN_RECEP_F1_2"/>
    <property type="match status" value="1"/>
</dbReference>
<keyword evidence="3 6" id="KW-1133">Transmembrane helix</keyword>
<keyword evidence="4 6" id="KW-0472">Membrane</keyword>
<dbReference type="PANTHER" id="PTHR46709">
    <property type="entry name" value="PROTEIN CBG23488-RELATED"/>
    <property type="match status" value="1"/>
</dbReference>
<evidence type="ECO:0000313" key="8">
    <source>
        <dbReference type="Proteomes" id="UP000887566"/>
    </source>
</evidence>
<feature type="transmembrane region" description="Helical" evidence="6">
    <location>
        <begin position="171"/>
        <end position="194"/>
    </location>
</feature>
<feature type="transmembrane region" description="Helical" evidence="6">
    <location>
        <begin position="123"/>
        <end position="150"/>
    </location>
</feature>
<dbReference type="Pfam" id="PF00001">
    <property type="entry name" value="7tm_1"/>
    <property type="match status" value="1"/>
</dbReference>
<dbReference type="Gene3D" id="1.20.1070.10">
    <property type="entry name" value="Rhodopsin 7-helix transmembrane proteins"/>
    <property type="match status" value="2"/>
</dbReference>
<dbReference type="PANTHER" id="PTHR46709:SF14">
    <property type="entry name" value="G-PROTEIN COUPLED RECEPTORS FAMILY 1 PROFILE DOMAIN-CONTAINING PROTEIN"/>
    <property type="match status" value="1"/>
</dbReference>
<accession>A0A914VK09</accession>
<sequence>MYVSDNLTIAEENSTIEAVNNDGSQLLCAAYDEYTTLRFGLIVGASVFAIIGATTNIILIRIFIVLSISSAQDQKWNPSRLYLIALAVCDAFLCISFILIFGLDAVAIYTRNYFSHWFYFQTIIVVFFGARLAQMLIPYFLIVATFERWVLAYNLQGYRFLKFYTKNRTKYWATLVVCGLAISLRLPMAFAFFIRHFDDCPDVFGRRQLWPTSVFFLPEYQILDFYVVSAVQVFVPFAALTSLNGMIVHKLTKKTTVLSTNTATNSHSPALVKSEEEARSQSTRSAPTIDYQIEIRLNSLPDQEAFSTQMNGFVLSRPRIQKRPLQKLFSGFRTKSLNIDLGEKRRSRRLSSATRVRRAKVREATNTMLAIVTVYLMCNTPHFILTLLEQFNSTVLRDENGASTQFYMAMSDLVSVLFMISSFVRIFVYLKCNQEVRFEFRRILGML</sequence>
<dbReference type="GO" id="GO:0016020">
    <property type="term" value="C:membrane"/>
    <property type="evidence" value="ECO:0007669"/>
    <property type="project" value="UniProtKB-SubCell"/>
</dbReference>
<name>A0A914VK09_9BILA</name>
<evidence type="ECO:0000256" key="4">
    <source>
        <dbReference type="ARBA" id="ARBA00023136"/>
    </source>
</evidence>
<organism evidence="8 9">
    <name type="scientific">Plectus sambesii</name>
    <dbReference type="NCBI Taxonomy" id="2011161"/>
    <lineage>
        <taxon>Eukaryota</taxon>
        <taxon>Metazoa</taxon>
        <taxon>Ecdysozoa</taxon>
        <taxon>Nematoda</taxon>
        <taxon>Chromadorea</taxon>
        <taxon>Plectida</taxon>
        <taxon>Plectina</taxon>
        <taxon>Plectoidea</taxon>
        <taxon>Plectidae</taxon>
        <taxon>Plectus</taxon>
    </lineage>
</organism>
<evidence type="ECO:0000256" key="6">
    <source>
        <dbReference type="SAM" id="Phobius"/>
    </source>
</evidence>
<dbReference type="InterPro" id="IPR000276">
    <property type="entry name" value="GPCR_Rhodpsn"/>
</dbReference>
<dbReference type="WBParaSite" id="PSAMB.scaffold2134size25155.g16556.t1">
    <property type="protein sequence ID" value="PSAMB.scaffold2134size25155.g16556.t1"/>
    <property type="gene ID" value="PSAMB.scaffold2134size25155.g16556"/>
</dbReference>
<protein>
    <submittedName>
        <fullName evidence="9">G-protein coupled receptors family 1 profile domain-containing protein</fullName>
    </submittedName>
</protein>
<feature type="region of interest" description="Disordered" evidence="5">
    <location>
        <begin position="262"/>
        <end position="285"/>
    </location>
</feature>
<feature type="transmembrane region" description="Helical" evidence="6">
    <location>
        <begin position="81"/>
        <end position="103"/>
    </location>
</feature>
<dbReference type="InterPro" id="IPR017452">
    <property type="entry name" value="GPCR_Rhodpsn_7TM"/>
</dbReference>
<evidence type="ECO:0000256" key="2">
    <source>
        <dbReference type="ARBA" id="ARBA00022692"/>
    </source>
</evidence>
<keyword evidence="2 6" id="KW-0812">Transmembrane</keyword>
<evidence type="ECO:0000256" key="3">
    <source>
        <dbReference type="ARBA" id="ARBA00022989"/>
    </source>
</evidence>
<dbReference type="SUPFAM" id="SSF81321">
    <property type="entry name" value="Family A G protein-coupled receptor-like"/>
    <property type="match status" value="1"/>
</dbReference>
<feature type="transmembrane region" description="Helical" evidence="6">
    <location>
        <begin position="41"/>
        <end position="69"/>
    </location>
</feature>
<evidence type="ECO:0000256" key="5">
    <source>
        <dbReference type="SAM" id="MobiDB-lite"/>
    </source>
</evidence>
<dbReference type="GO" id="GO:0004930">
    <property type="term" value="F:G protein-coupled receptor activity"/>
    <property type="evidence" value="ECO:0007669"/>
    <property type="project" value="InterPro"/>
</dbReference>
<keyword evidence="8" id="KW-1185">Reference proteome</keyword>
<feature type="transmembrane region" description="Helical" evidence="6">
    <location>
        <begin position="405"/>
        <end position="428"/>
    </location>
</feature>